<protein>
    <recommendedName>
        <fullName evidence="1">Protein UNC80 central region domain-containing protein</fullName>
    </recommendedName>
</protein>
<name>A0AA39KPZ4_MICHY</name>
<dbReference type="Proteomes" id="UP001168972">
    <property type="component" value="Unassembled WGS sequence"/>
</dbReference>
<dbReference type="PANTHER" id="PTHR31781">
    <property type="entry name" value="UNC80"/>
    <property type="match status" value="1"/>
</dbReference>
<evidence type="ECO:0000313" key="3">
    <source>
        <dbReference type="Proteomes" id="UP001168972"/>
    </source>
</evidence>
<gene>
    <name evidence="2" type="ORF">PV327_011486</name>
</gene>
<comment type="caution">
    <text evidence="2">The sequence shown here is derived from an EMBL/GenBank/DDBJ whole genome shotgun (WGS) entry which is preliminary data.</text>
</comment>
<dbReference type="EMBL" id="JAQQBR010000790">
    <property type="protein sequence ID" value="KAK0169585.1"/>
    <property type="molecule type" value="Genomic_DNA"/>
</dbReference>
<dbReference type="GO" id="GO:0034703">
    <property type="term" value="C:cation channel complex"/>
    <property type="evidence" value="ECO:0007669"/>
    <property type="project" value="TreeGrafter"/>
</dbReference>
<dbReference type="GO" id="GO:0030424">
    <property type="term" value="C:axon"/>
    <property type="evidence" value="ECO:0007669"/>
    <property type="project" value="TreeGrafter"/>
</dbReference>
<feature type="domain" description="Protein UNC80 central region" evidence="1">
    <location>
        <begin position="16"/>
        <end position="174"/>
    </location>
</feature>
<proteinExistence type="predicted"/>
<reference evidence="2" key="2">
    <citation type="submission" date="2023-03" db="EMBL/GenBank/DDBJ databases">
        <authorList>
            <person name="Inwood S.N."/>
            <person name="Skelly J.G."/>
            <person name="Guhlin J."/>
            <person name="Harrop T.W.R."/>
            <person name="Goldson S.G."/>
            <person name="Dearden P.K."/>
        </authorList>
    </citation>
    <scope>NUCLEOTIDE SEQUENCE</scope>
    <source>
        <strain evidence="2">Lincoln</strain>
        <tissue evidence="2">Whole body</tissue>
    </source>
</reference>
<evidence type="ECO:0000313" key="2">
    <source>
        <dbReference type="EMBL" id="KAK0169585.1"/>
    </source>
</evidence>
<sequence length="174" mass="19894">MDIGETSRESEFVVLKERRLVPRLAVFKGMQRFSFLLETCQPGSVPDHHLISAILDLPYAPVVARACLLLECAHLVHQCNKGQWPAWMKISLPMYRPSVPMGSRNAPNSIRRTHVLQRAAGKLFHQWAEAISSRLEEFMAADKHNVDEIIAMVSDENKQKELLVEDEEEDFLDE</sequence>
<dbReference type="GO" id="GO:0055080">
    <property type="term" value="P:monoatomic cation homeostasis"/>
    <property type="evidence" value="ECO:0007669"/>
    <property type="project" value="TreeGrafter"/>
</dbReference>
<organism evidence="2 3">
    <name type="scientific">Microctonus hyperodae</name>
    <name type="common">Parasitoid wasp</name>
    <dbReference type="NCBI Taxonomy" id="165561"/>
    <lineage>
        <taxon>Eukaryota</taxon>
        <taxon>Metazoa</taxon>
        <taxon>Ecdysozoa</taxon>
        <taxon>Arthropoda</taxon>
        <taxon>Hexapoda</taxon>
        <taxon>Insecta</taxon>
        <taxon>Pterygota</taxon>
        <taxon>Neoptera</taxon>
        <taxon>Endopterygota</taxon>
        <taxon>Hymenoptera</taxon>
        <taxon>Apocrita</taxon>
        <taxon>Ichneumonoidea</taxon>
        <taxon>Braconidae</taxon>
        <taxon>Euphorinae</taxon>
        <taxon>Microctonus</taxon>
    </lineage>
</organism>
<dbReference type="Pfam" id="PF19424">
    <property type="entry name" value="UNC80"/>
    <property type="match status" value="1"/>
</dbReference>
<reference evidence="2" key="1">
    <citation type="journal article" date="2023" name="bioRxiv">
        <title>Scaffold-level genome assemblies of two parasitoid biocontrol wasps reveal the parthenogenesis mechanism and an associated novel virus.</title>
        <authorList>
            <person name="Inwood S."/>
            <person name="Skelly J."/>
            <person name="Guhlin J."/>
            <person name="Harrop T."/>
            <person name="Goldson S."/>
            <person name="Dearden P."/>
        </authorList>
    </citation>
    <scope>NUCLEOTIDE SEQUENCE</scope>
    <source>
        <strain evidence="2">Lincoln</strain>
        <tissue evidence="2">Whole body</tissue>
    </source>
</reference>
<evidence type="ECO:0000259" key="1">
    <source>
        <dbReference type="Pfam" id="PF19424"/>
    </source>
</evidence>
<dbReference type="InterPro" id="IPR045852">
    <property type="entry name" value="UNC80_central"/>
</dbReference>
<accession>A0AA39KPZ4</accession>
<feature type="non-terminal residue" evidence="2">
    <location>
        <position position="1"/>
    </location>
</feature>
<keyword evidence="3" id="KW-1185">Reference proteome</keyword>
<dbReference type="PANTHER" id="PTHR31781:SF1">
    <property type="entry name" value="PROTEIN UNC-80 HOMOLOG"/>
    <property type="match status" value="1"/>
</dbReference>
<dbReference type="AlphaFoldDB" id="A0AA39KPZ4"/>
<dbReference type="GO" id="GO:0005261">
    <property type="term" value="F:monoatomic cation channel activity"/>
    <property type="evidence" value="ECO:0007669"/>
    <property type="project" value="TreeGrafter"/>
</dbReference>